<name>A0ABQ9GWN6_9NEOP</name>
<feature type="region of interest" description="Disordered" evidence="1">
    <location>
        <begin position="56"/>
        <end position="164"/>
    </location>
</feature>
<evidence type="ECO:0000313" key="2">
    <source>
        <dbReference type="EMBL" id="KAJ8876446.1"/>
    </source>
</evidence>
<sequence>MPGAEQICPECLKRVKKTSKAQHRFVTQKYSMQDSKKTSNLQAGYTVLEVHIMHVKHYSPPEDTQDVPASQPVEQQTAFMQPEGDTDPVREQHSPAAVNGTDQQSKHQEVPPTPDLTPFQTERSVEALPVTRPAAERAEHGMPTPEPTPSPPPLDIAEPAPRQWRARCLPTMEQSSILARLQPS</sequence>
<evidence type="ECO:0000256" key="1">
    <source>
        <dbReference type="SAM" id="MobiDB-lite"/>
    </source>
</evidence>
<organism evidence="2 3">
    <name type="scientific">Dryococelus australis</name>
    <dbReference type="NCBI Taxonomy" id="614101"/>
    <lineage>
        <taxon>Eukaryota</taxon>
        <taxon>Metazoa</taxon>
        <taxon>Ecdysozoa</taxon>
        <taxon>Arthropoda</taxon>
        <taxon>Hexapoda</taxon>
        <taxon>Insecta</taxon>
        <taxon>Pterygota</taxon>
        <taxon>Neoptera</taxon>
        <taxon>Polyneoptera</taxon>
        <taxon>Phasmatodea</taxon>
        <taxon>Verophasmatodea</taxon>
        <taxon>Anareolatae</taxon>
        <taxon>Phasmatidae</taxon>
        <taxon>Eurycanthinae</taxon>
        <taxon>Dryococelus</taxon>
    </lineage>
</organism>
<keyword evidence="3" id="KW-1185">Reference proteome</keyword>
<comment type="caution">
    <text evidence="2">The sequence shown here is derived from an EMBL/GenBank/DDBJ whole genome shotgun (WGS) entry which is preliminary data.</text>
</comment>
<reference evidence="2 3" key="1">
    <citation type="submission" date="2023-02" db="EMBL/GenBank/DDBJ databases">
        <title>LHISI_Scaffold_Assembly.</title>
        <authorList>
            <person name="Stuart O.P."/>
            <person name="Cleave R."/>
            <person name="Magrath M.J.L."/>
            <person name="Mikheyev A.S."/>
        </authorList>
    </citation>
    <scope>NUCLEOTIDE SEQUENCE [LARGE SCALE GENOMIC DNA]</scope>
    <source>
        <strain evidence="2">Daus_M_001</strain>
        <tissue evidence="2">Leg muscle</tissue>
    </source>
</reference>
<gene>
    <name evidence="2" type="ORF">PR048_020891</name>
</gene>
<dbReference type="Proteomes" id="UP001159363">
    <property type="component" value="Chromosome 7"/>
</dbReference>
<feature type="compositionally biased region" description="Pro residues" evidence="1">
    <location>
        <begin position="144"/>
        <end position="154"/>
    </location>
</feature>
<dbReference type="EMBL" id="JARBHB010000008">
    <property type="protein sequence ID" value="KAJ8876446.1"/>
    <property type="molecule type" value="Genomic_DNA"/>
</dbReference>
<evidence type="ECO:0000313" key="3">
    <source>
        <dbReference type="Proteomes" id="UP001159363"/>
    </source>
</evidence>
<protein>
    <submittedName>
        <fullName evidence="2">Uncharacterized protein</fullName>
    </submittedName>
</protein>
<accession>A0ABQ9GWN6</accession>
<proteinExistence type="predicted"/>